<protein>
    <submittedName>
        <fullName evidence="1">Uncharacterized protein</fullName>
    </submittedName>
</protein>
<keyword evidence="2" id="KW-1185">Reference proteome</keyword>
<evidence type="ECO:0000313" key="1">
    <source>
        <dbReference type="EMBL" id="KAK1417189.1"/>
    </source>
</evidence>
<name>A0AAD8K6C5_TARER</name>
<comment type="caution">
    <text evidence="1">The sequence shown here is derived from an EMBL/GenBank/DDBJ whole genome shotgun (WGS) entry which is preliminary data.</text>
</comment>
<dbReference type="EMBL" id="JAUHHV010000007">
    <property type="protein sequence ID" value="KAK1417189.1"/>
    <property type="molecule type" value="Genomic_DNA"/>
</dbReference>
<organism evidence="1 2">
    <name type="scientific">Tagetes erecta</name>
    <name type="common">African marigold</name>
    <dbReference type="NCBI Taxonomy" id="13708"/>
    <lineage>
        <taxon>Eukaryota</taxon>
        <taxon>Viridiplantae</taxon>
        <taxon>Streptophyta</taxon>
        <taxon>Embryophyta</taxon>
        <taxon>Tracheophyta</taxon>
        <taxon>Spermatophyta</taxon>
        <taxon>Magnoliopsida</taxon>
        <taxon>eudicotyledons</taxon>
        <taxon>Gunneridae</taxon>
        <taxon>Pentapetalae</taxon>
        <taxon>asterids</taxon>
        <taxon>campanulids</taxon>
        <taxon>Asterales</taxon>
        <taxon>Asteraceae</taxon>
        <taxon>Asteroideae</taxon>
        <taxon>Heliantheae alliance</taxon>
        <taxon>Tageteae</taxon>
        <taxon>Tagetes</taxon>
    </lineage>
</organism>
<reference evidence="1" key="1">
    <citation type="journal article" date="2023" name="bioRxiv">
        <title>Improved chromosome-level genome assembly for marigold (Tagetes erecta).</title>
        <authorList>
            <person name="Jiang F."/>
            <person name="Yuan L."/>
            <person name="Wang S."/>
            <person name="Wang H."/>
            <person name="Xu D."/>
            <person name="Wang A."/>
            <person name="Fan W."/>
        </authorList>
    </citation>
    <scope>NUCLEOTIDE SEQUENCE</scope>
    <source>
        <strain evidence="1">WSJ</strain>
        <tissue evidence="1">Leaf</tissue>
    </source>
</reference>
<dbReference type="AlphaFoldDB" id="A0AAD8K6C5"/>
<dbReference type="Proteomes" id="UP001229421">
    <property type="component" value="Unassembled WGS sequence"/>
</dbReference>
<sequence>MKQNLYASPIMYQNVYFYELSNFSMFHHVHNMILVLVLVIPHWCREEKKRVGVLYIMGKKVKSYLLTWMGSMGDQEGSWPRSVTSIALRRGAVLRSAQVVEPTS</sequence>
<gene>
    <name evidence="1" type="ORF">QVD17_26312</name>
</gene>
<accession>A0AAD8K6C5</accession>
<evidence type="ECO:0000313" key="2">
    <source>
        <dbReference type="Proteomes" id="UP001229421"/>
    </source>
</evidence>
<proteinExistence type="predicted"/>